<proteinExistence type="predicted"/>
<feature type="region of interest" description="Disordered" evidence="1">
    <location>
        <begin position="1"/>
        <end position="81"/>
    </location>
</feature>
<dbReference type="EnsemblMetazoa" id="AQUA005567-RA">
    <property type="protein sequence ID" value="AQUA005567-PA"/>
    <property type="gene ID" value="AQUA005567"/>
</dbReference>
<evidence type="ECO:0000313" key="3">
    <source>
        <dbReference type="Proteomes" id="UP000076407"/>
    </source>
</evidence>
<feature type="compositionally biased region" description="Low complexity" evidence="1">
    <location>
        <begin position="129"/>
        <end position="147"/>
    </location>
</feature>
<name>A0A182X6Y1_ANOQN</name>
<accession>A0A182X6Y1</accession>
<sequence>MWNRTNPSTKAATSTTTTTKSSSSIKTLLPIGPLTTTSEQRQATNAPATLVVVSSSNRPTAASERNTPTTVNHHSSHDQTIPLHMQSSRLYQNRRLGGAGAGTGVVGGVVGDQCEKPPAVEEAVSKSNGELSASEEQSSEGGEQQQQRLYGLSSAMPPACSLLESYVTGTGSPLRNLYCQCKHHHEATQ</sequence>
<keyword evidence="3" id="KW-1185">Reference proteome</keyword>
<evidence type="ECO:0000256" key="1">
    <source>
        <dbReference type="SAM" id="MobiDB-lite"/>
    </source>
</evidence>
<dbReference type="AlphaFoldDB" id="A0A182X6Y1"/>
<protein>
    <submittedName>
        <fullName evidence="2">Uncharacterized protein</fullName>
    </submittedName>
</protein>
<dbReference type="Proteomes" id="UP000076407">
    <property type="component" value="Unassembled WGS sequence"/>
</dbReference>
<organism evidence="2 3">
    <name type="scientific">Anopheles quadriannulatus</name>
    <name type="common">Mosquito</name>
    <dbReference type="NCBI Taxonomy" id="34691"/>
    <lineage>
        <taxon>Eukaryota</taxon>
        <taxon>Metazoa</taxon>
        <taxon>Ecdysozoa</taxon>
        <taxon>Arthropoda</taxon>
        <taxon>Hexapoda</taxon>
        <taxon>Insecta</taxon>
        <taxon>Pterygota</taxon>
        <taxon>Neoptera</taxon>
        <taxon>Endopterygota</taxon>
        <taxon>Diptera</taxon>
        <taxon>Nematocera</taxon>
        <taxon>Culicoidea</taxon>
        <taxon>Culicidae</taxon>
        <taxon>Anophelinae</taxon>
        <taxon>Anopheles</taxon>
    </lineage>
</organism>
<dbReference type="VEuPathDB" id="VectorBase:AQUA005567"/>
<feature type="compositionally biased region" description="Low complexity" evidence="1">
    <location>
        <begin position="8"/>
        <end position="24"/>
    </location>
</feature>
<feature type="compositionally biased region" description="Polar residues" evidence="1">
    <location>
        <begin position="34"/>
        <end position="73"/>
    </location>
</feature>
<reference evidence="2" key="1">
    <citation type="submission" date="2020-05" db="UniProtKB">
        <authorList>
            <consortium name="EnsemblMetazoa"/>
        </authorList>
    </citation>
    <scope>IDENTIFICATION</scope>
    <source>
        <strain evidence="2">SANGQUA</strain>
    </source>
</reference>
<evidence type="ECO:0000313" key="2">
    <source>
        <dbReference type="EnsemblMetazoa" id="AQUA005567-PA"/>
    </source>
</evidence>
<feature type="region of interest" description="Disordered" evidence="1">
    <location>
        <begin position="117"/>
        <end position="147"/>
    </location>
</feature>